<dbReference type="GO" id="GO:0003676">
    <property type="term" value="F:nucleic acid binding"/>
    <property type="evidence" value="ECO:0007669"/>
    <property type="project" value="InterPro"/>
</dbReference>
<keyword evidence="1" id="KW-0472">Membrane</keyword>
<evidence type="ECO:0000313" key="3">
    <source>
        <dbReference type="Proteomes" id="UP000001401"/>
    </source>
</evidence>
<dbReference type="HOGENOM" id="CLU_091970_3_2_9"/>
<evidence type="ECO:0000256" key="1">
    <source>
        <dbReference type="SAM" id="Phobius"/>
    </source>
</evidence>
<keyword evidence="3" id="KW-1185">Reference proteome</keyword>
<dbReference type="eggNOG" id="COG3326">
    <property type="taxonomic scope" value="Bacteria"/>
</dbReference>
<dbReference type="Proteomes" id="UP000001401">
    <property type="component" value="Chromosome"/>
</dbReference>
<proteinExistence type="predicted"/>
<dbReference type="Pfam" id="PF06961">
    <property type="entry name" value="DUF1294"/>
    <property type="match status" value="1"/>
</dbReference>
<accession>E6U0J3</accession>
<keyword evidence="1" id="KW-1133">Transmembrane helix</keyword>
<keyword evidence="1" id="KW-0812">Transmembrane</keyword>
<organism evidence="2 3">
    <name type="scientific">Evansella cellulosilytica (strain ATCC 21833 / DSM 2522 / FERM P-1141 / JCM 9156 / N-4)</name>
    <name type="common">Bacillus cellulosilyticus</name>
    <dbReference type="NCBI Taxonomy" id="649639"/>
    <lineage>
        <taxon>Bacteria</taxon>
        <taxon>Bacillati</taxon>
        <taxon>Bacillota</taxon>
        <taxon>Bacilli</taxon>
        <taxon>Bacillales</taxon>
        <taxon>Bacillaceae</taxon>
        <taxon>Evansella</taxon>
    </lineage>
</organism>
<dbReference type="RefSeq" id="WP_013489769.1">
    <property type="nucleotide sequence ID" value="NC_014829.1"/>
</dbReference>
<dbReference type="PIRSF" id="PIRSF002599">
    <property type="entry name" value="Cold_shock_A"/>
    <property type="match status" value="1"/>
</dbReference>
<sequence>MIYLVSYFILISILTVFTVGHDKHRARKRKWRYSEKYLFLLAIIGGSIAMLIANHVFRHKTKKRLFTLGLPVVISIQLIIVLFLYF</sequence>
<dbReference type="InterPro" id="IPR012156">
    <property type="entry name" value="Cold_shock_CspA"/>
</dbReference>
<evidence type="ECO:0000313" key="2">
    <source>
        <dbReference type="EMBL" id="ADU31438.1"/>
    </source>
</evidence>
<dbReference type="AlphaFoldDB" id="E6U0J3"/>
<dbReference type="EMBL" id="CP002394">
    <property type="protein sequence ID" value="ADU31438.1"/>
    <property type="molecule type" value="Genomic_DNA"/>
</dbReference>
<dbReference type="KEGG" id="bco:Bcell_3196"/>
<gene>
    <name evidence="2" type="ordered locus">Bcell_3196</name>
</gene>
<feature type="transmembrane region" description="Helical" evidence="1">
    <location>
        <begin position="36"/>
        <end position="53"/>
    </location>
</feature>
<dbReference type="STRING" id="649639.Bcell_3196"/>
<dbReference type="InterPro" id="IPR010718">
    <property type="entry name" value="DUF1294"/>
</dbReference>
<name>E6U0J3_EVAC2</name>
<reference evidence="2 3" key="1">
    <citation type="submission" date="2010-12" db="EMBL/GenBank/DDBJ databases">
        <title>Complete sequence of Bacillus cellulosilyticus DSM 2522.</title>
        <authorList>
            <consortium name="US DOE Joint Genome Institute"/>
            <person name="Lucas S."/>
            <person name="Copeland A."/>
            <person name="Lapidus A."/>
            <person name="Cheng J.-F."/>
            <person name="Bruce D."/>
            <person name="Goodwin L."/>
            <person name="Pitluck S."/>
            <person name="Chertkov O."/>
            <person name="Detter J.C."/>
            <person name="Han C."/>
            <person name="Tapia R."/>
            <person name="Land M."/>
            <person name="Hauser L."/>
            <person name="Jeffries C."/>
            <person name="Kyrpides N."/>
            <person name="Ivanova N."/>
            <person name="Mikhailova N."/>
            <person name="Brumm P."/>
            <person name="Mead D."/>
            <person name="Woyke T."/>
        </authorList>
    </citation>
    <scope>NUCLEOTIDE SEQUENCE [LARGE SCALE GENOMIC DNA]</scope>
    <source>
        <strain evidence="3">ATCC 21833 / DSM 2522 / FERM P-1141 / JCM 9156 / N-4</strain>
    </source>
</reference>
<feature type="transmembrane region" description="Helical" evidence="1">
    <location>
        <begin position="65"/>
        <end position="85"/>
    </location>
</feature>
<evidence type="ECO:0008006" key="4">
    <source>
        <dbReference type="Google" id="ProtNLM"/>
    </source>
</evidence>
<protein>
    <recommendedName>
        <fullName evidence="4">DUF1294 domain-containing protein</fullName>
    </recommendedName>
</protein>